<dbReference type="GO" id="GO:0003677">
    <property type="term" value="F:DNA binding"/>
    <property type="evidence" value="ECO:0007669"/>
    <property type="project" value="InterPro"/>
</dbReference>
<dbReference type="PROSITE" id="PS51194">
    <property type="entry name" value="HELICASE_CTER"/>
    <property type="match status" value="1"/>
</dbReference>
<dbReference type="InterPro" id="IPR006935">
    <property type="entry name" value="Helicase/UvrB_N"/>
</dbReference>
<name>A0A223VB20_9FLAO</name>
<dbReference type="InterPro" id="IPR001650">
    <property type="entry name" value="Helicase_C-like"/>
</dbReference>
<evidence type="ECO:0000313" key="2">
    <source>
        <dbReference type="Proteomes" id="UP000215244"/>
    </source>
</evidence>
<dbReference type="GO" id="GO:0004386">
    <property type="term" value="F:helicase activity"/>
    <property type="evidence" value="ECO:0007669"/>
    <property type="project" value="UniProtKB-KW"/>
</dbReference>
<sequence>MESTKDTTEKTLYGYQEEDLKKIFEYLEDNKDNSNLLYQLPTGGGKTVVFSEIARRYIEKTGKKVVVLTHRIELSVQTSKMLDGFGVNNKIINSDVKELRDQNEFKCFVAMVETLNNRLQEDKVEINNIGLVIIDEAHYNSFRKLFKYFEKAVILGVTATPLSSNIKLPMKDNYKKLIIGESIGSLIEKKFLARANMYNYDVSLQSLKLGINGDYTVKSSDELYGNHSMLGKLMNAYNEIAKGTKTLIFNNGINTSRYVYDIFKKAGYNIRHLDNKNNASERREILKWFKETPDAILTSVSILTTGFDEPSVETIILNRATRSLTLYFQMIGRGSRYLPHKEEFNVIDMGNNIARFGMWDAKVDWQEIFHFPDFFLENIKNDEDIEREFVYEMPQELRDEFSKSDNIEFDIKAEYKKSFANGEKSKLVLEKSIEQHAKICVENAEDVFDARILAKKLKEEIQYRVRQYSYCIMNNTKNYKEWLEEDYERKLRSKISKMFAAKM</sequence>
<keyword evidence="1" id="KW-0547">Nucleotide-binding</keyword>
<dbReference type="Proteomes" id="UP000215244">
    <property type="component" value="Chromosome"/>
</dbReference>
<dbReference type="OrthoDB" id="9802848at2"/>
<accession>A0A223VB20</accession>
<keyword evidence="1" id="KW-0067">ATP-binding</keyword>
<dbReference type="EMBL" id="CP022957">
    <property type="protein sequence ID" value="ASV32198.1"/>
    <property type="molecule type" value="Genomic_DNA"/>
</dbReference>
<dbReference type="SMART" id="SM00490">
    <property type="entry name" value="HELICc"/>
    <property type="match status" value="1"/>
</dbReference>
<dbReference type="PROSITE" id="PS51192">
    <property type="entry name" value="HELICASE_ATP_BIND_1"/>
    <property type="match status" value="1"/>
</dbReference>
<dbReference type="InterPro" id="IPR014001">
    <property type="entry name" value="Helicase_ATP-bd"/>
</dbReference>
<keyword evidence="2" id="KW-1185">Reference proteome</keyword>
<dbReference type="PANTHER" id="PTHR47396:SF1">
    <property type="entry name" value="ATP-DEPENDENT HELICASE IRC3-RELATED"/>
    <property type="match status" value="1"/>
</dbReference>
<dbReference type="AlphaFoldDB" id="A0A223VB20"/>
<dbReference type="KEGG" id="marb:CJ263_19300"/>
<dbReference type="Pfam" id="PF00271">
    <property type="entry name" value="Helicase_C"/>
    <property type="match status" value="1"/>
</dbReference>
<evidence type="ECO:0000313" key="1">
    <source>
        <dbReference type="EMBL" id="ASV32198.1"/>
    </source>
</evidence>
<dbReference type="GO" id="GO:0005829">
    <property type="term" value="C:cytosol"/>
    <property type="evidence" value="ECO:0007669"/>
    <property type="project" value="TreeGrafter"/>
</dbReference>
<dbReference type="Pfam" id="PF04851">
    <property type="entry name" value="ResIII"/>
    <property type="match status" value="1"/>
</dbReference>
<dbReference type="SUPFAM" id="SSF52540">
    <property type="entry name" value="P-loop containing nucleoside triphosphate hydrolases"/>
    <property type="match status" value="1"/>
</dbReference>
<dbReference type="InterPro" id="IPR050742">
    <property type="entry name" value="Helicase_Restrict-Modif_Enz"/>
</dbReference>
<dbReference type="InterPro" id="IPR027417">
    <property type="entry name" value="P-loop_NTPase"/>
</dbReference>
<dbReference type="PANTHER" id="PTHR47396">
    <property type="entry name" value="TYPE I RESTRICTION ENZYME ECOKI R PROTEIN"/>
    <property type="match status" value="1"/>
</dbReference>
<dbReference type="RefSeq" id="WP_094998771.1">
    <property type="nucleotide sequence ID" value="NZ_BMJL01000008.1"/>
</dbReference>
<organism evidence="1 2">
    <name type="scientific">Maribacter cobaltidurans</name>
    <dbReference type="NCBI Taxonomy" id="1178778"/>
    <lineage>
        <taxon>Bacteria</taxon>
        <taxon>Pseudomonadati</taxon>
        <taxon>Bacteroidota</taxon>
        <taxon>Flavobacteriia</taxon>
        <taxon>Flavobacteriales</taxon>
        <taxon>Flavobacteriaceae</taxon>
        <taxon>Maribacter</taxon>
    </lineage>
</organism>
<gene>
    <name evidence="1" type="ORF">CJ263_19300</name>
</gene>
<dbReference type="GO" id="GO:0005524">
    <property type="term" value="F:ATP binding"/>
    <property type="evidence" value="ECO:0007669"/>
    <property type="project" value="InterPro"/>
</dbReference>
<keyword evidence="1" id="KW-0347">Helicase</keyword>
<dbReference type="Gene3D" id="3.40.50.300">
    <property type="entry name" value="P-loop containing nucleotide triphosphate hydrolases"/>
    <property type="match status" value="2"/>
</dbReference>
<dbReference type="SMART" id="SM00487">
    <property type="entry name" value="DEXDc"/>
    <property type="match status" value="1"/>
</dbReference>
<dbReference type="GO" id="GO:0016787">
    <property type="term" value="F:hydrolase activity"/>
    <property type="evidence" value="ECO:0007669"/>
    <property type="project" value="InterPro"/>
</dbReference>
<reference evidence="1 2" key="1">
    <citation type="submission" date="2017-08" db="EMBL/GenBank/DDBJ databases">
        <title>The complete genome sequence of Maribacter sp. B1, isolated from deep-sea sediment.</title>
        <authorList>
            <person name="Wu Y.-H."/>
            <person name="Cheng H."/>
            <person name="Xu X.-W."/>
        </authorList>
    </citation>
    <scope>NUCLEOTIDE SEQUENCE [LARGE SCALE GENOMIC DNA]</scope>
    <source>
        <strain evidence="1 2">B1</strain>
    </source>
</reference>
<protein>
    <submittedName>
        <fullName evidence="1">DEAD/DEAH box helicase</fullName>
    </submittedName>
</protein>
<proteinExistence type="predicted"/>
<keyword evidence="1" id="KW-0378">Hydrolase</keyword>